<evidence type="ECO:0000313" key="6">
    <source>
        <dbReference type="EMBL" id="ANY17299.1"/>
    </source>
</evidence>
<dbReference type="EMBL" id="CYTV01000004">
    <property type="protein sequence ID" value="CUI68469.1"/>
    <property type="molecule type" value="Genomic_DNA"/>
</dbReference>
<accession>A0A0M7ELR1</accession>
<dbReference type="KEGG" id="bpdz:BBN53_16305"/>
<dbReference type="RefSeq" id="WP_053073239.1">
    <property type="nucleotide sequence ID" value="NZ_CAJGUP010000026.1"/>
</dbReference>
<dbReference type="Gene3D" id="3.30.450.40">
    <property type="match status" value="1"/>
</dbReference>
<dbReference type="PROSITE" id="PS51078">
    <property type="entry name" value="ICLR_ED"/>
    <property type="match status" value="1"/>
</dbReference>
<dbReference type="InterPro" id="IPR005471">
    <property type="entry name" value="Tscrpt_reg_IclR_N"/>
</dbReference>
<dbReference type="InterPro" id="IPR036388">
    <property type="entry name" value="WH-like_DNA-bd_sf"/>
</dbReference>
<dbReference type="PROSITE" id="PS51077">
    <property type="entry name" value="HTH_ICLR"/>
    <property type="match status" value="1"/>
</dbReference>
<keyword evidence="9" id="KW-1185">Reference proteome</keyword>
<name>A0A0M7ELR1_9BORD</name>
<feature type="domain" description="IclR-ED" evidence="5">
    <location>
        <begin position="68"/>
        <end position="268"/>
    </location>
</feature>
<dbReference type="InterPro" id="IPR029016">
    <property type="entry name" value="GAF-like_dom_sf"/>
</dbReference>
<dbReference type="Pfam" id="PF01614">
    <property type="entry name" value="IclR_C"/>
    <property type="match status" value="1"/>
</dbReference>
<dbReference type="Proteomes" id="UP000053096">
    <property type="component" value="Unassembled WGS sequence"/>
</dbReference>
<dbReference type="InterPro" id="IPR036390">
    <property type="entry name" value="WH_DNA-bd_sf"/>
</dbReference>
<gene>
    <name evidence="7" type="primary">iclR_2</name>
    <name evidence="6" type="ORF">BBN53_16305</name>
    <name evidence="7" type="ORF">ERS370011_01718</name>
</gene>
<dbReference type="GO" id="GO:0003677">
    <property type="term" value="F:DNA binding"/>
    <property type="evidence" value="ECO:0007669"/>
    <property type="project" value="UniProtKB-KW"/>
</dbReference>
<evidence type="ECO:0000313" key="9">
    <source>
        <dbReference type="Proteomes" id="UP000092950"/>
    </source>
</evidence>
<keyword evidence="2" id="KW-0238">DNA-binding</keyword>
<dbReference type="GO" id="GO:0003700">
    <property type="term" value="F:DNA-binding transcription factor activity"/>
    <property type="evidence" value="ECO:0007669"/>
    <property type="project" value="TreeGrafter"/>
</dbReference>
<keyword evidence="3" id="KW-0804">Transcription</keyword>
<dbReference type="Pfam" id="PF09339">
    <property type="entry name" value="HTH_IclR"/>
    <property type="match status" value="1"/>
</dbReference>
<evidence type="ECO:0000313" key="8">
    <source>
        <dbReference type="Proteomes" id="UP000053096"/>
    </source>
</evidence>
<protein>
    <submittedName>
        <fullName evidence="7">Acetate operon repressor</fullName>
    </submittedName>
</protein>
<evidence type="ECO:0000259" key="5">
    <source>
        <dbReference type="PROSITE" id="PS51078"/>
    </source>
</evidence>
<sequence length="268" mass="28736">MTESAKGNGPLAGTLLRGLALLDTLIAASHPMTLAELAADVKLDLSTTLRLLRTLEDAKRVIRIGDGKHYLAAPSTLRPLALKHPLEELRRQADPLVRGLANKVGQSVVLVAYIGGERVVVDVMQAGTSLNPYYTTWLHGPLHASGPGKALLLASDPARRESLLGKPPYVARTSKTLTTKAALEADLERAAANGYVLVRDEFYDGLSAIAANFYSWDKTALGCLAITAYSESFDDETIALVAKELLACTRLMPLQVPALQQIAQLSGR</sequence>
<organism evidence="7 8">
    <name type="scientific">Bordetella pseudohinzii</name>
    <dbReference type="NCBI Taxonomy" id="1331258"/>
    <lineage>
        <taxon>Bacteria</taxon>
        <taxon>Pseudomonadati</taxon>
        <taxon>Pseudomonadota</taxon>
        <taxon>Betaproteobacteria</taxon>
        <taxon>Burkholderiales</taxon>
        <taxon>Alcaligenaceae</taxon>
        <taxon>Bordetella</taxon>
    </lineage>
</organism>
<feature type="domain" description="HTH iclR-type" evidence="4">
    <location>
        <begin position="12"/>
        <end position="74"/>
    </location>
</feature>
<dbReference type="EMBL" id="CP016440">
    <property type="protein sequence ID" value="ANY17299.1"/>
    <property type="molecule type" value="Genomic_DNA"/>
</dbReference>
<proteinExistence type="predicted"/>
<evidence type="ECO:0000256" key="2">
    <source>
        <dbReference type="ARBA" id="ARBA00023125"/>
    </source>
</evidence>
<reference evidence="6 9" key="2">
    <citation type="submission" date="2016-07" db="EMBL/GenBank/DDBJ databases">
        <title>Complete genome sequences of Bordetella pseudohinzii.</title>
        <authorList>
            <person name="Spilker T."/>
            <person name="Darrah R."/>
            <person name="LiPuma J.J."/>
        </authorList>
    </citation>
    <scope>NUCLEOTIDE SEQUENCE [LARGE SCALE GENOMIC DNA]</scope>
    <source>
        <strain evidence="6 9">HI4681</strain>
    </source>
</reference>
<evidence type="ECO:0000256" key="1">
    <source>
        <dbReference type="ARBA" id="ARBA00023015"/>
    </source>
</evidence>
<dbReference type="PANTHER" id="PTHR30136">
    <property type="entry name" value="HELIX-TURN-HELIX TRANSCRIPTIONAL REGULATOR, ICLR FAMILY"/>
    <property type="match status" value="1"/>
</dbReference>
<dbReference type="Proteomes" id="UP000092950">
    <property type="component" value="Chromosome"/>
</dbReference>
<dbReference type="SUPFAM" id="SSF55781">
    <property type="entry name" value="GAF domain-like"/>
    <property type="match status" value="1"/>
</dbReference>
<dbReference type="Gene3D" id="1.10.10.10">
    <property type="entry name" value="Winged helix-like DNA-binding domain superfamily/Winged helix DNA-binding domain"/>
    <property type="match status" value="1"/>
</dbReference>
<keyword evidence="1" id="KW-0805">Transcription regulation</keyword>
<dbReference type="PANTHER" id="PTHR30136:SF24">
    <property type="entry name" value="HTH-TYPE TRANSCRIPTIONAL REPRESSOR ALLR"/>
    <property type="match status" value="1"/>
</dbReference>
<evidence type="ECO:0000259" key="4">
    <source>
        <dbReference type="PROSITE" id="PS51077"/>
    </source>
</evidence>
<dbReference type="InterPro" id="IPR050707">
    <property type="entry name" value="HTH_MetabolicPath_Reg"/>
</dbReference>
<evidence type="ECO:0000313" key="7">
    <source>
        <dbReference type="EMBL" id="CUI68469.1"/>
    </source>
</evidence>
<dbReference type="GO" id="GO:0045892">
    <property type="term" value="P:negative regulation of DNA-templated transcription"/>
    <property type="evidence" value="ECO:0007669"/>
    <property type="project" value="TreeGrafter"/>
</dbReference>
<reference evidence="7 8" key="1">
    <citation type="submission" date="2015-09" db="EMBL/GenBank/DDBJ databases">
        <authorList>
            <person name="Jackson K.R."/>
            <person name="Lunt B.L."/>
            <person name="Fisher J.N.B."/>
            <person name="Gardner A.V."/>
            <person name="Bailey M.E."/>
            <person name="Deus L.M."/>
            <person name="Earl A.S."/>
            <person name="Gibby P.D."/>
            <person name="Hartmann K.A."/>
            <person name="Liu J.E."/>
            <person name="Manci A.M."/>
            <person name="Nielsen D.A."/>
            <person name="Solomon M.B."/>
            <person name="Breakwell D.P."/>
            <person name="Burnett S.H."/>
            <person name="Grose J.H."/>
        </authorList>
    </citation>
    <scope>NUCLEOTIDE SEQUENCE [LARGE SCALE GENOMIC DNA]</scope>
    <source>
        <strain evidence="7 8">2789STDY5608636</strain>
    </source>
</reference>
<dbReference type="AlphaFoldDB" id="A0A0M7ELR1"/>
<dbReference type="SUPFAM" id="SSF46785">
    <property type="entry name" value="Winged helix' DNA-binding domain"/>
    <property type="match status" value="1"/>
</dbReference>
<evidence type="ECO:0000256" key="3">
    <source>
        <dbReference type="ARBA" id="ARBA00023163"/>
    </source>
</evidence>
<dbReference type="InterPro" id="IPR014757">
    <property type="entry name" value="Tscrpt_reg_IclR_C"/>
</dbReference>